<sequence length="920" mass="105619">MKKLFTFKWIKKTATRVDRDVQSTPPTPQEGRNEYYRNLLHQFANHCQTSNGDVTDPDWIVYLPKEQKAEQSSQKDNQKLWNIQSIPGVPHIPASEIFEIESITGTENKCLELISAEWHNTKVTLKRHILPTCQNAIKADVEILSEIRHPNILLLMATTYTNEHGLVSIFEPIDYSLYNFIHEQGKQINIQGIMQIGMKLANALKYCHMRGYIHTAISSHCVYFASDTTVKLGGWELARNMNKVYVEHDYERYLRLENFKWQAPAIYYEQHLNKKIDVYCLMLLLWEMCTGNIPWNGYVQSNVERQYMRKGDVVINLQNVPPILCSLLQAGLHPDETKITLDMDKIGRKLHRLLMMHEEEEEKNDTFTDINGNNDLLYNDTLHQKASSMSYTKNKVLMNKSFAGQSYHPTTVKKPTSNQLLKLEKEQCNENLNSKINKEIAISAINDSIVSPIKIETTTTCTRCAEISNIVQDLDEGNNARANIKRLKKLIASRREDFFSGNDLPSFSYSISNPKATSSLLSQDKSPDYVQCKPVNHTTTIEPKCKSPSNECGAISKSYTPQRKIPYTGMPPSIRHAIIQPQVLHSDTKSFYESTLWRKEKEICLSRMGHNTKKHIEDFPQTQQTVCSTNDNDKAQYTLPHMKVTDATYTIEIAEEGNCIEDNKESLKDMSNMSKKNVTVPNKSIQNLKNALDRATEIIRSTTPQNYNSKLDQNNIQECEAVFENLYGTKHINNQEIKIIERSISDNNSFLETSDIKNAKANDETITARHDQIFNQAFINSPTLSCTPSKTEFETSVRNQESLNSYDTNQNKILFKNKIISTPQKVKIDEREYVNIRTVLSSGVIKDSPRRRSLPARLNNLTMIYTPRAIRKKNMQDNLYATEDIYIDDEFGSKLNYNLILLNDNIILSDDESLPQTTEL</sequence>
<dbReference type="SUPFAM" id="SSF56112">
    <property type="entry name" value="Protein kinase-like (PK-like)"/>
    <property type="match status" value="1"/>
</dbReference>
<evidence type="ECO:0000313" key="3">
    <source>
        <dbReference type="Proteomes" id="UP001430953"/>
    </source>
</evidence>
<dbReference type="GO" id="GO:0043063">
    <property type="term" value="P:intercellular bridge organization"/>
    <property type="evidence" value="ECO:0007669"/>
    <property type="project" value="InterPro"/>
</dbReference>
<dbReference type="Proteomes" id="UP001430953">
    <property type="component" value="Unassembled WGS sequence"/>
</dbReference>
<dbReference type="InterPro" id="IPR001245">
    <property type="entry name" value="Ser-Thr/Tyr_kinase_cat_dom"/>
</dbReference>
<dbReference type="InterPro" id="IPR039339">
    <property type="entry name" value="Tex14"/>
</dbReference>
<dbReference type="PROSITE" id="PS50011">
    <property type="entry name" value="PROTEIN_KINASE_DOM"/>
    <property type="match status" value="1"/>
</dbReference>
<name>A0AAW2GC92_9HYME</name>
<dbReference type="GO" id="GO:0051306">
    <property type="term" value="P:mitotic sister chromatid separation"/>
    <property type="evidence" value="ECO:0007669"/>
    <property type="project" value="InterPro"/>
</dbReference>
<dbReference type="GO" id="GO:0008608">
    <property type="term" value="P:attachment of spindle microtubules to kinetochore"/>
    <property type="evidence" value="ECO:0007669"/>
    <property type="project" value="InterPro"/>
</dbReference>
<dbReference type="AlphaFoldDB" id="A0AAW2GC92"/>
<dbReference type="SMART" id="SM00220">
    <property type="entry name" value="S_TKc"/>
    <property type="match status" value="1"/>
</dbReference>
<dbReference type="PANTHER" id="PTHR23060">
    <property type="entry name" value="TESTIS EXPRESSED GENE 14"/>
    <property type="match status" value="1"/>
</dbReference>
<dbReference type="GO" id="GO:0007094">
    <property type="term" value="P:mitotic spindle assembly checkpoint signaling"/>
    <property type="evidence" value="ECO:0007669"/>
    <property type="project" value="InterPro"/>
</dbReference>
<accession>A0AAW2GC92</accession>
<dbReference type="InterPro" id="IPR000719">
    <property type="entry name" value="Prot_kinase_dom"/>
</dbReference>
<dbReference type="InterPro" id="IPR011009">
    <property type="entry name" value="Kinase-like_dom_sf"/>
</dbReference>
<reference evidence="2 3" key="1">
    <citation type="submission" date="2023-03" db="EMBL/GenBank/DDBJ databases">
        <title>High recombination rates correlate with genetic variation in Cardiocondyla obscurior ants.</title>
        <authorList>
            <person name="Errbii M."/>
        </authorList>
    </citation>
    <scope>NUCLEOTIDE SEQUENCE [LARGE SCALE GENOMIC DNA]</scope>
    <source>
        <strain evidence="2">Alpha-2009</strain>
        <tissue evidence="2">Whole body</tissue>
    </source>
</reference>
<evidence type="ECO:0000259" key="1">
    <source>
        <dbReference type="PROSITE" id="PS50011"/>
    </source>
</evidence>
<dbReference type="GO" id="GO:0045171">
    <property type="term" value="C:intercellular bridge"/>
    <property type="evidence" value="ECO:0007669"/>
    <property type="project" value="TreeGrafter"/>
</dbReference>
<gene>
    <name evidence="2" type="ORF">PUN28_005894</name>
</gene>
<protein>
    <recommendedName>
        <fullName evidence="1">Protein kinase domain-containing protein</fullName>
    </recommendedName>
</protein>
<dbReference type="Pfam" id="PF07714">
    <property type="entry name" value="PK_Tyr_Ser-Thr"/>
    <property type="match status" value="1"/>
</dbReference>
<dbReference type="GO" id="GO:0005524">
    <property type="term" value="F:ATP binding"/>
    <property type="evidence" value="ECO:0007669"/>
    <property type="project" value="InterPro"/>
</dbReference>
<feature type="domain" description="Protein kinase" evidence="1">
    <location>
        <begin position="83"/>
        <end position="354"/>
    </location>
</feature>
<organism evidence="2 3">
    <name type="scientific">Cardiocondyla obscurior</name>
    <dbReference type="NCBI Taxonomy" id="286306"/>
    <lineage>
        <taxon>Eukaryota</taxon>
        <taxon>Metazoa</taxon>
        <taxon>Ecdysozoa</taxon>
        <taxon>Arthropoda</taxon>
        <taxon>Hexapoda</taxon>
        <taxon>Insecta</taxon>
        <taxon>Pterygota</taxon>
        <taxon>Neoptera</taxon>
        <taxon>Endopterygota</taxon>
        <taxon>Hymenoptera</taxon>
        <taxon>Apocrita</taxon>
        <taxon>Aculeata</taxon>
        <taxon>Formicoidea</taxon>
        <taxon>Formicidae</taxon>
        <taxon>Myrmicinae</taxon>
        <taxon>Cardiocondyla</taxon>
    </lineage>
</organism>
<comment type="caution">
    <text evidence="2">The sequence shown here is derived from an EMBL/GenBank/DDBJ whole genome shotgun (WGS) entry which is preliminary data.</text>
</comment>
<dbReference type="Gene3D" id="1.10.510.10">
    <property type="entry name" value="Transferase(Phosphotransferase) domain 1"/>
    <property type="match status" value="1"/>
</dbReference>
<evidence type="ECO:0000313" key="2">
    <source>
        <dbReference type="EMBL" id="KAL0123691.1"/>
    </source>
</evidence>
<dbReference type="EMBL" id="JADYXP020000005">
    <property type="protein sequence ID" value="KAL0123691.1"/>
    <property type="molecule type" value="Genomic_DNA"/>
</dbReference>
<keyword evidence="3" id="KW-1185">Reference proteome</keyword>
<proteinExistence type="predicted"/>
<dbReference type="GO" id="GO:0007140">
    <property type="term" value="P:male meiotic nuclear division"/>
    <property type="evidence" value="ECO:0007669"/>
    <property type="project" value="InterPro"/>
</dbReference>
<dbReference type="GO" id="GO:0000776">
    <property type="term" value="C:kinetochore"/>
    <property type="evidence" value="ECO:0007669"/>
    <property type="project" value="TreeGrafter"/>
</dbReference>
<dbReference type="PANTHER" id="PTHR23060:SF3">
    <property type="entry name" value="TESTIS EXPRESSED 14, INTERCELLULAR BRIDGE FORMING FACTOR"/>
    <property type="match status" value="1"/>
</dbReference>
<dbReference type="GO" id="GO:0004672">
    <property type="term" value="F:protein kinase activity"/>
    <property type="evidence" value="ECO:0007669"/>
    <property type="project" value="InterPro"/>
</dbReference>
<dbReference type="GO" id="GO:0030496">
    <property type="term" value="C:midbody"/>
    <property type="evidence" value="ECO:0007669"/>
    <property type="project" value="TreeGrafter"/>
</dbReference>